<protein>
    <submittedName>
        <fullName evidence="2">Uncharacterized protein</fullName>
    </submittedName>
</protein>
<evidence type="ECO:0000313" key="2">
    <source>
        <dbReference type="EMBL" id="CAH1799900.1"/>
    </source>
</evidence>
<comment type="caution">
    <text evidence="2">The sequence shown here is derived from an EMBL/GenBank/DDBJ whole genome shotgun (WGS) entry which is preliminary data.</text>
</comment>
<feature type="compositionally biased region" description="Basic and acidic residues" evidence="1">
    <location>
        <begin position="888"/>
        <end position="898"/>
    </location>
</feature>
<reference evidence="2" key="1">
    <citation type="submission" date="2022-03" db="EMBL/GenBank/DDBJ databases">
        <authorList>
            <person name="Martin C."/>
        </authorList>
    </citation>
    <scope>NUCLEOTIDE SEQUENCE</scope>
</reference>
<feature type="region of interest" description="Disordered" evidence="1">
    <location>
        <begin position="875"/>
        <end position="898"/>
    </location>
</feature>
<accession>A0A8J1TB68</accession>
<feature type="compositionally biased region" description="Basic and acidic residues" evidence="1">
    <location>
        <begin position="1394"/>
        <end position="1412"/>
    </location>
</feature>
<feature type="compositionally biased region" description="Basic and acidic residues" evidence="1">
    <location>
        <begin position="17"/>
        <end position="38"/>
    </location>
</feature>
<organism evidence="2 3">
    <name type="scientific">Owenia fusiformis</name>
    <name type="common">Polychaete worm</name>
    <dbReference type="NCBI Taxonomy" id="6347"/>
    <lineage>
        <taxon>Eukaryota</taxon>
        <taxon>Metazoa</taxon>
        <taxon>Spiralia</taxon>
        <taxon>Lophotrochozoa</taxon>
        <taxon>Annelida</taxon>
        <taxon>Polychaeta</taxon>
        <taxon>Sedentaria</taxon>
        <taxon>Canalipalpata</taxon>
        <taxon>Sabellida</taxon>
        <taxon>Oweniida</taxon>
        <taxon>Oweniidae</taxon>
        <taxon>Owenia</taxon>
    </lineage>
</organism>
<evidence type="ECO:0000313" key="3">
    <source>
        <dbReference type="Proteomes" id="UP000749559"/>
    </source>
</evidence>
<feature type="compositionally biased region" description="Polar residues" evidence="1">
    <location>
        <begin position="699"/>
        <end position="713"/>
    </location>
</feature>
<feature type="region of interest" description="Disordered" evidence="1">
    <location>
        <begin position="401"/>
        <end position="421"/>
    </location>
</feature>
<dbReference type="EMBL" id="CAIIXF020000011">
    <property type="protein sequence ID" value="CAH1799900.1"/>
    <property type="molecule type" value="Genomic_DNA"/>
</dbReference>
<proteinExistence type="predicted"/>
<feature type="compositionally biased region" description="Polar residues" evidence="1">
    <location>
        <begin position="1414"/>
        <end position="1425"/>
    </location>
</feature>
<feature type="compositionally biased region" description="Polar residues" evidence="1">
    <location>
        <begin position="401"/>
        <end position="415"/>
    </location>
</feature>
<keyword evidence="3" id="KW-1185">Reference proteome</keyword>
<feature type="region of interest" description="Disordered" evidence="1">
    <location>
        <begin position="699"/>
        <end position="724"/>
    </location>
</feature>
<feature type="region of interest" description="Disordered" evidence="1">
    <location>
        <begin position="1"/>
        <end position="73"/>
    </location>
</feature>
<name>A0A8J1TB68_OWEFU</name>
<sequence length="1665" mass="186560">MTFRKKRSTSIKYVGTKAKDARSSTPDKRESRSHDKSSMNEPEVSPIAFTAVPDGSQLEQKYGRKKKRRFRSSWSASKFVERFRIKTQTKSAPSLILPEEKPTSTCKYQSPEENSQTSLQPALDVPIACKNSSTQSTGSHKKLVTFNNRSGASDNINQQNDVPEIGDEFDDLDFVKAPSRKTRLRPFRRSKLLHPQELTDSVLLAKKRLSQSPIRPDHSIEATEGLTVEYINNIEEEQPKEDENEDMTVVEGNVDVDDKEQNEPIEQLLRPESSMSISSRIISFLSHPLGRSLRVGAGERPVTRKRSFLERAFRRPTAKTQDDTPWVKEEWKNGIQGFTINMDLVKKHTPSAASFHSTTEDLTQPESTIDEQEDTIANTPVAPSETKVDYADQSTMLHSYVSDNTPHGTNNNTPASVIYPRPTDFKEGLERETRFTNAMRAKSADDPIPTSQKADTISKLYRDKPSYESRRRLLEARKEFFSPMITPVPTPVKEEFQRETVSLDRTSASFKKVLDYINTQKPTCEDEKDLTPVNKALKHTDPLQIPLNAPARPIMSDDDFKKYERAFKNDDTMLSDRSNKSNASKKRYSGVDMLIPSDEEDGFLSARQPTAEAESLPPQVESAMQVNLRKRKSLRDVLKKWTPRKLRKRLHRNKKQPAALMEVQNIKSSPAVAPQGFVSPDESKSPLKEIQVMSVQVESLPQGSSAHSSANSFRDTRFRCRNPSGKESIDGYDYVDSAQKQESESLTNYLSYDEHSTGGGSGVGGTIQGKFRHKSGGSDKYTPNAATKFIYTPTFKTNKEQTKSTQKPQRIPSYIYKSLGDKGKVEHVESKTEMTPQRIPSYIYRSPGYVMKEFKLKAMGGSGTLLPQLHTPKVHKHESNDNVPEPIKSTETKHTPKGEAKELMEDIWAKVGEEIRSFSFSKDDSASDSIRKSMEDENVQDEIIAREEIKVKSPDSLFNKCTHLISKDILDQHTPIRRDPDQVLSNTSIGTLSNEGLVLDAPLFSNYNTPVDSATPLKQDDSVFTTKTTELLKNITTPNVDFYNIANWEVSSSDGSQLTTPHTTPRSPTRLMPHMTEAILADHNDLVYATPTKYTLKDNDIKLRSVPKEEEGAVKRTPLKTQPTIDDAIDGSLDTSELIDQFVCETLTKTSGELIQEPENTVSPLSREQTLVCEERINATNDDAIDTRLNTSELIDQFVCETLSKVSGELIREPENTVRPLNREQTLVYEERINATNDDAIDTSLNTSELTDQFVCETLSKVSGDLIQEPENTVSPLSSEQALLNQERINATSNDAIDTSLNTSELTDQLVCETLSKATDELIEELENTIRPLSREQACVYKERINAFFTGLDYKVDKTNLEKETHHAKISALEFQKRAQYLHNLLIKQEEEDAKGNEDKKDELQESFKDELESSTSDLNATGETIATPSKETGIWLKHSLDRTPSYLHNSTMEETEDISNVAVQGSFLANDSRLFDDANCTIPDNSEPAVSASNSGSSVNCRQISSLSVSEGTYYTASEAYVTYSECELTTASEGWSSATLCTDTDSKTSSHSIVTNLTNIPGVGIKDELLTKDSDPPRSESELSEVSRGVDIAYDTDDAYGDVDTAVSNTSSECPDDLSTASRFSEQLEEFVQDIIHKCYIRVKEEESENMADVSKEDDVVYV</sequence>
<gene>
    <name evidence="2" type="ORF">OFUS_LOCUS23861</name>
</gene>
<feature type="region of interest" description="Disordered" evidence="1">
    <location>
        <begin position="1390"/>
        <end position="1425"/>
    </location>
</feature>
<dbReference type="Proteomes" id="UP000749559">
    <property type="component" value="Unassembled WGS sequence"/>
</dbReference>
<evidence type="ECO:0000256" key="1">
    <source>
        <dbReference type="SAM" id="MobiDB-lite"/>
    </source>
</evidence>